<evidence type="ECO:0000313" key="4">
    <source>
        <dbReference type="Proteomes" id="UP000663845"/>
    </source>
</evidence>
<dbReference type="Proteomes" id="UP000663844">
    <property type="component" value="Unassembled WGS sequence"/>
</dbReference>
<reference evidence="2" key="1">
    <citation type="submission" date="2021-02" db="EMBL/GenBank/DDBJ databases">
        <authorList>
            <person name="Nowell W R."/>
        </authorList>
    </citation>
    <scope>NUCLEOTIDE SEQUENCE</scope>
</reference>
<dbReference type="Proteomes" id="UP000663845">
    <property type="component" value="Unassembled WGS sequence"/>
</dbReference>
<feature type="compositionally biased region" description="Acidic residues" evidence="1">
    <location>
        <begin position="69"/>
        <end position="98"/>
    </location>
</feature>
<sequence>MSHIYCVTLFVENYQRLSYYIESTNVNVPPRSPGEPFKLGKGLKYPADIIESVQMNGLDDPKIKIEFAGMEDSDEEATISAADDDDESEEDEDEEEETVVPIKKKKLHKSKTEEDIHSFL</sequence>
<proteinExistence type="predicted"/>
<dbReference type="EMBL" id="CAJNOG010000196">
    <property type="protein sequence ID" value="CAF1064535.1"/>
    <property type="molecule type" value="Genomic_DNA"/>
</dbReference>
<gene>
    <name evidence="2" type="ORF">JYZ213_LOCUS19407</name>
    <name evidence="3" type="ORF">OXD698_LOCUS6312</name>
</gene>
<name>A0A814LDY2_9BILA</name>
<protein>
    <submittedName>
        <fullName evidence="2">Uncharacterized protein</fullName>
    </submittedName>
</protein>
<evidence type="ECO:0000256" key="1">
    <source>
        <dbReference type="SAM" id="MobiDB-lite"/>
    </source>
</evidence>
<comment type="caution">
    <text evidence="2">The sequence shown here is derived from an EMBL/GenBank/DDBJ whole genome shotgun (WGS) entry which is preliminary data.</text>
</comment>
<accession>A0A814LDY2</accession>
<organism evidence="2 4">
    <name type="scientific">Adineta steineri</name>
    <dbReference type="NCBI Taxonomy" id="433720"/>
    <lineage>
        <taxon>Eukaryota</taxon>
        <taxon>Metazoa</taxon>
        <taxon>Spiralia</taxon>
        <taxon>Gnathifera</taxon>
        <taxon>Rotifera</taxon>
        <taxon>Eurotatoria</taxon>
        <taxon>Bdelloidea</taxon>
        <taxon>Adinetida</taxon>
        <taxon>Adinetidae</taxon>
        <taxon>Adineta</taxon>
    </lineage>
</organism>
<feature type="region of interest" description="Disordered" evidence="1">
    <location>
        <begin position="69"/>
        <end position="120"/>
    </location>
</feature>
<evidence type="ECO:0000313" key="2">
    <source>
        <dbReference type="EMBL" id="CAF1064535.1"/>
    </source>
</evidence>
<dbReference type="AlphaFoldDB" id="A0A814LDY2"/>
<evidence type="ECO:0000313" key="3">
    <source>
        <dbReference type="EMBL" id="CAF3598946.1"/>
    </source>
</evidence>
<feature type="compositionally biased region" description="Basic and acidic residues" evidence="1">
    <location>
        <begin position="110"/>
        <end position="120"/>
    </location>
</feature>
<dbReference type="EMBL" id="CAJOAZ010000272">
    <property type="protein sequence ID" value="CAF3598946.1"/>
    <property type="molecule type" value="Genomic_DNA"/>
</dbReference>